<dbReference type="RefSeq" id="WP_281033994.1">
    <property type="nucleotide sequence ID" value="NZ_JAWJWG010000003.1"/>
</dbReference>
<accession>A0ABU3YHQ2</accession>
<evidence type="ECO:0000313" key="2">
    <source>
        <dbReference type="Proteomes" id="UP001187203"/>
    </source>
</evidence>
<sequence>MRLRGDRSTGVLADNGIAVSCLPLEHPELLPLPADVKEGRYFLYRRT</sequence>
<protein>
    <submittedName>
        <fullName evidence="1">Class I SAM-dependent methyltransferase</fullName>
    </submittedName>
</protein>
<reference evidence="2" key="1">
    <citation type="journal article" date="2023" name="Int. J. Mol. Sci.">
        <title>Genomic and Metabolic Characterization of Plant Growth-Promoting Rhizobacteria Isolated from Nodules of Clovers Grown in Non-Farmed Soil.</title>
        <authorList>
            <person name="Wojcik M."/>
            <person name="Koper P."/>
            <person name="Zebracki K."/>
            <person name="Marczak M."/>
            <person name="Mazur A."/>
        </authorList>
    </citation>
    <scope>NUCLEOTIDE SEQUENCE [LARGE SCALE GENOMIC DNA]</scope>
    <source>
        <strain evidence="2">KB12</strain>
    </source>
</reference>
<dbReference type="GO" id="GO:0032259">
    <property type="term" value="P:methylation"/>
    <property type="evidence" value="ECO:0007669"/>
    <property type="project" value="UniProtKB-KW"/>
</dbReference>
<proteinExistence type="predicted"/>
<name>A0ABU3YHQ2_9HYPH</name>
<dbReference type="EMBL" id="JAWJWI010000003">
    <property type="protein sequence ID" value="MDV4185312.1"/>
    <property type="molecule type" value="Genomic_DNA"/>
</dbReference>
<keyword evidence="2" id="KW-1185">Reference proteome</keyword>
<gene>
    <name evidence="1" type="ORF">R1523_07345</name>
</gene>
<keyword evidence="1" id="KW-0489">Methyltransferase</keyword>
<keyword evidence="1" id="KW-0808">Transferase</keyword>
<dbReference type="Proteomes" id="UP001187203">
    <property type="component" value="Unassembled WGS sequence"/>
</dbReference>
<organism evidence="1 2">
    <name type="scientific">Rhizobium brockwellii</name>
    <dbReference type="NCBI Taxonomy" id="3019932"/>
    <lineage>
        <taxon>Bacteria</taxon>
        <taxon>Pseudomonadati</taxon>
        <taxon>Pseudomonadota</taxon>
        <taxon>Alphaproteobacteria</taxon>
        <taxon>Hyphomicrobiales</taxon>
        <taxon>Rhizobiaceae</taxon>
        <taxon>Rhizobium/Agrobacterium group</taxon>
        <taxon>Rhizobium</taxon>
    </lineage>
</organism>
<dbReference type="GO" id="GO:0008168">
    <property type="term" value="F:methyltransferase activity"/>
    <property type="evidence" value="ECO:0007669"/>
    <property type="project" value="UniProtKB-KW"/>
</dbReference>
<comment type="caution">
    <text evidence="1">The sequence shown here is derived from an EMBL/GenBank/DDBJ whole genome shotgun (WGS) entry which is preliminary data.</text>
</comment>
<evidence type="ECO:0000313" key="1">
    <source>
        <dbReference type="EMBL" id="MDV4185312.1"/>
    </source>
</evidence>